<dbReference type="HOGENOM" id="CLU_640989_0_0_1"/>
<organism evidence="4 5">
    <name type="scientific">Fomitopsis schrenkii</name>
    <name type="common">Brown rot fungus</name>
    <dbReference type="NCBI Taxonomy" id="2126942"/>
    <lineage>
        <taxon>Eukaryota</taxon>
        <taxon>Fungi</taxon>
        <taxon>Dikarya</taxon>
        <taxon>Basidiomycota</taxon>
        <taxon>Agaricomycotina</taxon>
        <taxon>Agaricomycetes</taxon>
        <taxon>Polyporales</taxon>
        <taxon>Fomitopsis</taxon>
    </lineage>
</organism>
<keyword evidence="1" id="KW-0694">RNA-binding</keyword>
<dbReference type="InterPro" id="IPR000504">
    <property type="entry name" value="RRM_dom"/>
</dbReference>
<dbReference type="InterPro" id="IPR050907">
    <property type="entry name" value="SRSF"/>
</dbReference>
<proteinExistence type="predicted"/>
<dbReference type="PROSITE" id="PS50102">
    <property type="entry name" value="RRM"/>
    <property type="match status" value="2"/>
</dbReference>
<dbReference type="AlphaFoldDB" id="S8FLV4"/>
<evidence type="ECO:0000313" key="5">
    <source>
        <dbReference type="Proteomes" id="UP000015241"/>
    </source>
</evidence>
<dbReference type="EMBL" id="KE504158">
    <property type="protein sequence ID" value="EPS99264.1"/>
    <property type="molecule type" value="Genomic_DNA"/>
</dbReference>
<evidence type="ECO:0000259" key="3">
    <source>
        <dbReference type="PROSITE" id="PS50102"/>
    </source>
</evidence>
<evidence type="ECO:0000256" key="1">
    <source>
        <dbReference type="PROSITE-ProRule" id="PRU00176"/>
    </source>
</evidence>
<feature type="region of interest" description="Disordered" evidence="2">
    <location>
        <begin position="379"/>
        <end position="428"/>
    </location>
</feature>
<keyword evidence="5" id="KW-1185">Reference proteome</keyword>
<feature type="domain" description="RRM" evidence="3">
    <location>
        <begin position="90"/>
        <end position="169"/>
    </location>
</feature>
<dbReference type="GO" id="GO:0003723">
    <property type="term" value="F:RNA binding"/>
    <property type="evidence" value="ECO:0007669"/>
    <property type="project" value="UniProtKB-UniRule"/>
</dbReference>
<sequence>MITRIPEDATLDDLTKLLEGYGECIVNMHSDTKGRNRGYAHAVFRRLRDAQRVLREQIADPFCVGDQTLRVLYSDKGYDIKLFRRPATGRTIWVSNIPYNAISKEVEMLFKPYGLLRRLEMPRRTNGQLAGYAHVEYEYPEEAGSALLACRYRPYTLHGRILWVTPAKTESGAPSVVPLRFPEEDRRFIDKAGPHPTYPPSRFLWVGALRRSVRRRDIRGIFEPVCGLDNIVNIHIVRLQSPGAGAFAHVELRTRNVAEKLMIRHHRRPLFVVLGERMNVMLEFAAPLIADHEPFHTLFTPFVRGDEMDVQTLFGPHARHIRKIEFHTRPVVDPSGRAAFIEFSTTFQATAAKQAMDQKKLSDETRLTLVYAKKRCPKGARRKAAGGTTPAPQKLSAPSDSPLEALAVGGITPENVLSSPDTKVMSPP</sequence>
<dbReference type="Proteomes" id="UP000015241">
    <property type="component" value="Unassembled WGS sequence"/>
</dbReference>
<reference evidence="4 5" key="1">
    <citation type="journal article" date="2012" name="Science">
        <title>The Paleozoic origin of enzymatic lignin decomposition reconstructed from 31 fungal genomes.</title>
        <authorList>
            <person name="Floudas D."/>
            <person name="Binder M."/>
            <person name="Riley R."/>
            <person name="Barry K."/>
            <person name="Blanchette R.A."/>
            <person name="Henrissat B."/>
            <person name="Martinez A.T."/>
            <person name="Otillar R."/>
            <person name="Spatafora J.W."/>
            <person name="Yadav J.S."/>
            <person name="Aerts A."/>
            <person name="Benoit I."/>
            <person name="Boyd A."/>
            <person name="Carlson A."/>
            <person name="Copeland A."/>
            <person name="Coutinho P.M."/>
            <person name="de Vries R.P."/>
            <person name="Ferreira P."/>
            <person name="Findley K."/>
            <person name="Foster B."/>
            <person name="Gaskell J."/>
            <person name="Glotzer D."/>
            <person name="Gorecki P."/>
            <person name="Heitman J."/>
            <person name="Hesse C."/>
            <person name="Hori C."/>
            <person name="Igarashi K."/>
            <person name="Jurgens J.A."/>
            <person name="Kallen N."/>
            <person name="Kersten P."/>
            <person name="Kohler A."/>
            <person name="Kuees U."/>
            <person name="Kumar T.K.A."/>
            <person name="Kuo A."/>
            <person name="LaButti K."/>
            <person name="Larrondo L.F."/>
            <person name="Lindquist E."/>
            <person name="Ling A."/>
            <person name="Lombard V."/>
            <person name="Lucas S."/>
            <person name="Lundell T."/>
            <person name="Martin R."/>
            <person name="McLaughlin D.J."/>
            <person name="Morgenstern I."/>
            <person name="Morin E."/>
            <person name="Murat C."/>
            <person name="Nagy L.G."/>
            <person name="Nolan M."/>
            <person name="Ohm R.A."/>
            <person name="Patyshakuliyeva A."/>
            <person name="Rokas A."/>
            <person name="Ruiz-Duenas F.J."/>
            <person name="Sabat G."/>
            <person name="Salamov A."/>
            <person name="Samejima M."/>
            <person name="Schmutz J."/>
            <person name="Slot J.C."/>
            <person name="St John F."/>
            <person name="Stenlid J."/>
            <person name="Sun H."/>
            <person name="Sun S."/>
            <person name="Syed K."/>
            <person name="Tsang A."/>
            <person name="Wiebenga A."/>
            <person name="Young D."/>
            <person name="Pisabarro A."/>
            <person name="Eastwood D.C."/>
            <person name="Martin F."/>
            <person name="Cullen D."/>
            <person name="Grigoriev I.V."/>
            <person name="Hibbett D.S."/>
        </authorList>
    </citation>
    <scope>NUCLEOTIDE SEQUENCE</scope>
    <source>
        <strain evidence="5">FP-58527</strain>
    </source>
</reference>
<dbReference type="eggNOG" id="KOG4210">
    <property type="taxonomic scope" value="Eukaryota"/>
</dbReference>
<dbReference type="InterPro" id="IPR012677">
    <property type="entry name" value="Nucleotide-bd_a/b_plait_sf"/>
</dbReference>
<dbReference type="OrthoDB" id="2786002at2759"/>
<dbReference type="SMART" id="SM00360">
    <property type="entry name" value="RRM"/>
    <property type="match status" value="3"/>
</dbReference>
<gene>
    <name evidence="4" type="ORF">FOMPIDRAFT_99646</name>
</gene>
<dbReference type="Gene3D" id="3.30.70.330">
    <property type="match status" value="3"/>
</dbReference>
<dbReference type="STRING" id="743788.S8FLV4"/>
<dbReference type="SUPFAM" id="SSF54928">
    <property type="entry name" value="RNA-binding domain, RBD"/>
    <property type="match status" value="3"/>
</dbReference>
<name>S8FLV4_FOMSC</name>
<dbReference type="Pfam" id="PF00076">
    <property type="entry name" value="RRM_1"/>
    <property type="match status" value="2"/>
</dbReference>
<protein>
    <recommendedName>
        <fullName evidence="3">RRM domain-containing protein</fullName>
    </recommendedName>
</protein>
<dbReference type="InParanoid" id="S8FLV4"/>
<evidence type="ECO:0000313" key="4">
    <source>
        <dbReference type="EMBL" id="EPS99264.1"/>
    </source>
</evidence>
<dbReference type="InterPro" id="IPR035979">
    <property type="entry name" value="RBD_domain_sf"/>
</dbReference>
<accession>S8FLV4</accession>
<evidence type="ECO:0000256" key="2">
    <source>
        <dbReference type="SAM" id="MobiDB-lite"/>
    </source>
</evidence>
<dbReference type="PANTHER" id="PTHR23147">
    <property type="entry name" value="SERINE/ARGININE RICH SPLICING FACTOR"/>
    <property type="match status" value="1"/>
</dbReference>
<feature type="domain" description="RRM" evidence="3">
    <location>
        <begin position="1"/>
        <end position="76"/>
    </location>
</feature>
<dbReference type="CDD" id="cd00590">
    <property type="entry name" value="RRM_SF"/>
    <property type="match status" value="2"/>
</dbReference>